<dbReference type="Gene3D" id="3.30.1060.10">
    <property type="entry name" value="Peptide methionine sulphoxide reductase MsrA"/>
    <property type="match status" value="1"/>
</dbReference>
<name>A0A2S0KPP7_9FIRM</name>
<dbReference type="EMBL" id="CP027226">
    <property type="protein sequence ID" value="AVM42995.1"/>
    <property type="molecule type" value="Genomic_DNA"/>
</dbReference>
<dbReference type="GO" id="GO:0005737">
    <property type="term" value="C:cytoplasm"/>
    <property type="evidence" value="ECO:0007669"/>
    <property type="project" value="TreeGrafter"/>
</dbReference>
<dbReference type="Pfam" id="PF01625">
    <property type="entry name" value="PMSR"/>
    <property type="match status" value="1"/>
</dbReference>
<dbReference type="OrthoDB" id="4174719at2"/>
<comment type="catalytic activity">
    <reaction evidence="2 4">
        <text>L-methionyl-[protein] + [thioredoxin]-disulfide + H2O = L-methionyl-(S)-S-oxide-[protein] + [thioredoxin]-dithiol</text>
        <dbReference type="Rhea" id="RHEA:14217"/>
        <dbReference type="Rhea" id="RHEA-COMP:10698"/>
        <dbReference type="Rhea" id="RHEA-COMP:10700"/>
        <dbReference type="Rhea" id="RHEA-COMP:12313"/>
        <dbReference type="Rhea" id="RHEA-COMP:12315"/>
        <dbReference type="ChEBI" id="CHEBI:15377"/>
        <dbReference type="ChEBI" id="CHEBI:16044"/>
        <dbReference type="ChEBI" id="CHEBI:29950"/>
        <dbReference type="ChEBI" id="CHEBI:44120"/>
        <dbReference type="ChEBI" id="CHEBI:50058"/>
        <dbReference type="EC" id="1.8.4.11"/>
    </reaction>
</comment>
<dbReference type="EC" id="1.8.4.11" evidence="4"/>
<dbReference type="NCBIfam" id="TIGR00401">
    <property type="entry name" value="msrA"/>
    <property type="match status" value="1"/>
</dbReference>
<dbReference type="PANTHER" id="PTHR42799:SF2">
    <property type="entry name" value="MITOCHONDRIAL PEPTIDE METHIONINE SULFOXIDE REDUCTASE"/>
    <property type="match status" value="1"/>
</dbReference>
<dbReference type="PANTHER" id="PTHR42799">
    <property type="entry name" value="MITOCHONDRIAL PEPTIDE METHIONINE SULFOXIDE REDUCTASE"/>
    <property type="match status" value="1"/>
</dbReference>
<evidence type="ECO:0000256" key="3">
    <source>
        <dbReference type="ARBA" id="ARBA00048782"/>
    </source>
</evidence>
<dbReference type="GO" id="GO:0008113">
    <property type="term" value="F:peptide-methionine (S)-S-oxide reductase activity"/>
    <property type="evidence" value="ECO:0007669"/>
    <property type="project" value="UniProtKB-UniRule"/>
</dbReference>
<dbReference type="HAMAP" id="MF_01401">
    <property type="entry name" value="MsrA"/>
    <property type="match status" value="1"/>
</dbReference>
<organism evidence="6 7">
    <name type="scientific">Fastidiosipila sanguinis</name>
    <dbReference type="NCBI Taxonomy" id="236753"/>
    <lineage>
        <taxon>Bacteria</taxon>
        <taxon>Bacillati</taxon>
        <taxon>Bacillota</taxon>
        <taxon>Clostridia</taxon>
        <taxon>Eubacteriales</taxon>
        <taxon>Oscillospiraceae</taxon>
        <taxon>Fastidiosipila</taxon>
    </lineage>
</organism>
<evidence type="ECO:0000313" key="7">
    <source>
        <dbReference type="Proteomes" id="UP000237947"/>
    </source>
</evidence>
<keyword evidence="7" id="KW-1185">Reference proteome</keyword>
<gene>
    <name evidence="4 6" type="primary">msrA</name>
    <name evidence="6" type="ORF">C5Q98_07130</name>
</gene>
<feature type="domain" description="Peptide methionine sulphoxide reductase MsrA" evidence="5">
    <location>
        <begin position="28"/>
        <end position="177"/>
    </location>
</feature>
<evidence type="ECO:0000313" key="6">
    <source>
        <dbReference type="EMBL" id="AVM42995.1"/>
    </source>
</evidence>
<evidence type="ECO:0000256" key="1">
    <source>
        <dbReference type="ARBA" id="ARBA00023002"/>
    </source>
</evidence>
<dbReference type="KEGG" id="fsa:C5Q98_07130"/>
<evidence type="ECO:0000256" key="4">
    <source>
        <dbReference type="HAMAP-Rule" id="MF_01401"/>
    </source>
</evidence>
<comment type="similarity">
    <text evidence="4">Belongs to the MsrA Met sulfoxide reductase family.</text>
</comment>
<comment type="function">
    <text evidence="4">Has an important function as a repair enzyme for proteins that have been inactivated by oxidation. Catalyzes the reversible oxidation-reduction of methionine sulfoxide in proteins to methionine.</text>
</comment>
<feature type="active site" evidence="4">
    <location>
        <position position="34"/>
    </location>
</feature>
<evidence type="ECO:0000256" key="2">
    <source>
        <dbReference type="ARBA" id="ARBA00047806"/>
    </source>
</evidence>
<dbReference type="SUPFAM" id="SSF55068">
    <property type="entry name" value="Peptide methionine sulfoxide reductase"/>
    <property type="match status" value="1"/>
</dbReference>
<dbReference type="InterPro" id="IPR050162">
    <property type="entry name" value="MsrA_MetSO_reductase"/>
</dbReference>
<proteinExistence type="inferred from homology"/>
<dbReference type="Proteomes" id="UP000237947">
    <property type="component" value="Chromosome"/>
</dbReference>
<dbReference type="GO" id="GO:0034599">
    <property type="term" value="P:cellular response to oxidative stress"/>
    <property type="evidence" value="ECO:0007669"/>
    <property type="project" value="TreeGrafter"/>
</dbReference>
<dbReference type="GO" id="GO:0033744">
    <property type="term" value="F:L-methionine:thioredoxin-disulfide S-oxidoreductase activity"/>
    <property type="evidence" value="ECO:0007669"/>
    <property type="project" value="RHEA"/>
</dbReference>
<evidence type="ECO:0000259" key="5">
    <source>
        <dbReference type="Pfam" id="PF01625"/>
    </source>
</evidence>
<dbReference type="InterPro" id="IPR002569">
    <property type="entry name" value="Met_Sox_Rdtase_MsrA_dom"/>
</dbReference>
<comment type="catalytic activity">
    <reaction evidence="3 4">
        <text>[thioredoxin]-disulfide + L-methionine + H2O = L-methionine (S)-S-oxide + [thioredoxin]-dithiol</text>
        <dbReference type="Rhea" id="RHEA:19993"/>
        <dbReference type="Rhea" id="RHEA-COMP:10698"/>
        <dbReference type="Rhea" id="RHEA-COMP:10700"/>
        <dbReference type="ChEBI" id="CHEBI:15377"/>
        <dbReference type="ChEBI" id="CHEBI:29950"/>
        <dbReference type="ChEBI" id="CHEBI:50058"/>
        <dbReference type="ChEBI" id="CHEBI:57844"/>
        <dbReference type="ChEBI" id="CHEBI:58772"/>
        <dbReference type="EC" id="1.8.4.11"/>
    </reaction>
</comment>
<accession>A0A2S0KPP7</accession>
<protein>
    <recommendedName>
        <fullName evidence="4">Peptide methionine sulfoxide reductase MsrA</fullName>
        <shortName evidence="4">Protein-methionine-S-oxide reductase</shortName>
        <ecNumber evidence="4">1.8.4.11</ecNumber>
    </recommendedName>
    <alternativeName>
        <fullName evidence="4">Peptide-methionine (S)-S-oxide reductase</fullName>
        <shortName evidence="4">Peptide Met(O) reductase</shortName>
    </alternativeName>
</protein>
<sequence>MPDNTKKLSEIKLGQKTSIDVDAGNKNIVLAGGCFWGTEEFLRRLPGVINTYTAYANGNTLSPTYEDVCSGETLHAEAVYVEYNPEIIDLAHLLYYFFKSFDPRELDKQGNDFGKQYRNGIYYLDEEDLDTINFVVEMIQEKYQEPLATEVLPLDNLSKAEEFHQDYLIKNPLGYCHVDFRNLPDAGASMKGDKFE</sequence>
<dbReference type="AlphaFoldDB" id="A0A2S0KPP7"/>
<dbReference type="RefSeq" id="WP_106012942.1">
    <property type="nucleotide sequence ID" value="NZ_CP027226.1"/>
</dbReference>
<dbReference type="InterPro" id="IPR036509">
    <property type="entry name" value="Met_Sox_Rdtase_MsrA_sf"/>
</dbReference>
<keyword evidence="1 4" id="KW-0560">Oxidoreductase</keyword>
<reference evidence="7" key="1">
    <citation type="submission" date="2018-02" db="EMBL/GenBank/DDBJ databases">
        <authorList>
            <person name="Holder M.E."/>
            <person name="Ajami N.J."/>
            <person name="Petrosino J.F."/>
        </authorList>
    </citation>
    <scope>NUCLEOTIDE SEQUENCE [LARGE SCALE GENOMIC DNA]</scope>
    <source>
        <strain evidence="7">CCUG 47711</strain>
    </source>
</reference>